<organism evidence="7">
    <name type="scientific">Rhizophora mucronata</name>
    <name type="common">Asiatic mangrove</name>
    <dbReference type="NCBI Taxonomy" id="61149"/>
    <lineage>
        <taxon>Eukaryota</taxon>
        <taxon>Viridiplantae</taxon>
        <taxon>Streptophyta</taxon>
        <taxon>Embryophyta</taxon>
        <taxon>Tracheophyta</taxon>
        <taxon>Spermatophyta</taxon>
        <taxon>Magnoliopsida</taxon>
        <taxon>eudicotyledons</taxon>
        <taxon>Gunneridae</taxon>
        <taxon>Pentapetalae</taxon>
        <taxon>rosids</taxon>
        <taxon>fabids</taxon>
        <taxon>Malpighiales</taxon>
        <taxon>Rhizophoraceae</taxon>
        <taxon>Rhizophora</taxon>
    </lineage>
</organism>
<feature type="compositionally biased region" description="Basic residues" evidence="5">
    <location>
        <begin position="544"/>
        <end position="559"/>
    </location>
</feature>
<keyword evidence="1" id="KW-0479">Metal-binding</keyword>
<evidence type="ECO:0000256" key="3">
    <source>
        <dbReference type="ARBA" id="ARBA00022833"/>
    </source>
</evidence>
<feature type="domain" description="PHD-type" evidence="6">
    <location>
        <begin position="478"/>
        <end position="528"/>
    </location>
</feature>
<accession>A0A2P2KGH9</accession>
<dbReference type="InterPro" id="IPR019787">
    <property type="entry name" value="Znf_PHD-finger"/>
</dbReference>
<dbReference type="SMART" id="SM00249">
    <property type="entry name" value="PHD"/>
    <property type="match status" value="3"/>
</dbReference>
<feature type="region of interest" description="Disordered" evidence="5">
    <location>
        <begin position="540"/>
        <end position="584"/>
    </location>
</feature>
<dbReference type="InterPro" id="IPR019786">
    <property type="entry name" value="Zinc_finger_PHD-type_CS"/>
</dbReference>
<reference evidence="7" key="1">
    <citation type="submission" date="2018-02" db="EMBL/GenBank/DDBJ databases">
        <title>Rhizophora mucronata_Transcriptome.</title>
        <authorList>
            <person name="Meera S.P."/>
            <person name="Sreeshan A."/>
            <person name="Augustine A."/>
        </authorList>
    </citation>
    <scope>NUCLEOTIDE SEQUENCE</scope>
    <source>
        <tissue evidence="7">Leaf</tissue>
    </source>
</reference>
<dbReference type="Gene3D" id="3.30.40.10">
    <property type="entry name" value="Zinc/RING finger domain, C3HC4 (zinc finger)"/>
    <property type="match status" value="2"/>
</dbReference>
<dbReference type="PANTHER" id="PTHR47162:SF9">
    <property type="entry name" value="PHD FINGER PROTEIN EHD3-LIKE"/>
    <property type="match status" value="1"/>
</dbReference>
<proteinExistence type="predicted"/>
<dbReference type="InterPro" id="IPR011011">
    <property type="entry name" value="Znf_FYVE_PHD"/>
</dbReference>
<dbReference type="PROSITE" id="PS50016">
    <property type="entry name" value="ZF_PHD_2"/>
    <property type="match status" value="2"/>
</dbReference>
<dbReference type="PROSITE" id="PS01359">
    <property type="entry name" value="ZF_PHD_1"/>
    <property type="match status" value="1"/>
</dbReference>
<name>A0A2P2KGH9_RHIMU</name>
<evidence type="ECO:0000259" key="6">
    <source>
        <dbReference type="PROSITE" id="PS50016"/>
    </source>
</evidence>
<dbReference type="InterPro" id="IPR013083">
    <property type="entry name" value="Znf_RING/FYVE/PHD"/>
</dbReference>
<evidence type="ECO:0000313" key="7">
    <source>
        <dbReference type="EMBL" id="MBX04797.1"/>
    </source>
</evidence>
<dbReference type="Gene3D" id="2.30.30.1150">
    <property type="match status" value="1"/>
</dbReference>
<feature type="region of interest" description="Disordered" evidence="5">
    <location>
        <begin position="1"/>
        <end position="89"/>
    </location>
</feature>
<evidence type="ECO:0000256" key="1">
    <source>
        <dbReference type="ARBA" id="ARBA00022723"/>
    </source>
</evidence>
<dbReference type="InterPro" id="IPR001965">
    <property type="entry name" value="Znf_PHD"/>
</dbReference>
<feature type="compositionally biased region" description="Polar residues" evidence="5">
    <location>
        <begin position="1"/>
        <end position="10"/>
    </location>
</feature>
<dbReference type="GO" id="GO:0008270">
    <property type="term" value="F:zinc ion binding"/>
    <property type="evidence" value="ECO:0007669"/>
    <property type="project" value="UniProtKB-KW"/>
</dbReference>
<sequence>MGVEEGTSNGDRTDGGPQYLRSEAMNNWSGIGNDGGDGCSGTSEDVRIYKRRKQTRSSSESKNQEDLRCSAEAASKSADQTTKEPCDNIPASTNVSADVSSRQWRTLVLTSMIQSLSDSVGGMQQCILDALTMTVKGSDSPDGNRHRFSTQTGNTHGGYQYAAKRHLGVVPNGTLDESHYCTVTEMCQHTFLSIILSEKFTSLCKVLCENFQGIKTDHIFSLSLINNRMKEGAYERSPMLFSADIQQVWKNLEVIGTEFISLAKCLSDVSETCYKEQVEGSGHYAFEDGKHEFFTQESESHGKSEHLEASAAFKSCTCSSCGKKADGTDYLVCDTCEEMHHLSCIEPAIKDISPKFWFCASCISRGMGSRHGNCVVCEELYGSGMEFNQAGHKICTTNEETFQFHEYEEASTHGMDNGLESPNLSQDVSKCKICASPVKEGEKLKICHHLFCPYRYYHVRCLSPKQSKLYGPHWYCPSCLCRICLLDGNDDKVMLCDGCDHAYHLYCLRPPLDSPPKGKWFCRQCDTKIKEIQKAKRFYEERKKARQKQHPVTRNRPKKSGVGNKDKGYIEKKQNTKCENESDKGREGMDILLNAALNYDEKFTGDETKG</sequence>
<dbReference type="Pfam" id="PF00628">
    <property type="entry name" value="PHD"/>
    <property type="match status" value="2"/>
</dbReference>
<dbReference type="PANTHER" id="PTHR47162">
    <property type="entry name" value="OS02G0192300 PROTEIN"/>
    <property type="match status" value="1"/>
</dbReference>
<dbReference type="EMBL" id="GGEC01024313">
    <property type="protein sequence ID" value="MBX04797.1"/>
    <property type="molecule type" value="Transcribed_RNA"/>
</dbReference>
<feature type="domain" description="PHD-type" evidence="6">
    <location>
        <begin position="315"/>
        <end position="365"/>
    </location>
</feature>
<evidence type="ECO:0000256" key="2">
    <source>
        <dbReference type="ARBA" id="ARBA00022771"/>
    </source>
</evidence>
<dbReference type="AlphaFoldDB" id="A0A2P2KGH9"/>
<protein>
    <submittedName>
        <fullName evidence="7">Uncharacterized protein LOC105114219</fullName>
    </submittedName>
</protein>
<feature type="compositionally biased region" description="Basic and acidic residues" evidence="5">
    <location>
        <begin position="564"/>
        <end position="584"/>
    </location>
</feature>
<dbReference type="SUPFAM" id="SSF57903">
    <property type="entry name" value="FYVE/PHD zinc finger"/>
    <property type="match status" value="3"/>
</dbReference>
<keyword evidence="2 4" id="KW-0863">Zinc-finger</keyword>
<keyword evidence="3" id="KW-0862">Zinc</keyword>
<evidence type="ECO:0000256" key="4">
    <source>
        <dbReference type="PROSITE-ProRule" id="PRU00146"/>
    </source>
</evidence>
<evidence type="ECO:0000256" key="5">
    <source>
        <dbReference type="SAM" id="MobiDB-lite"/>
    </source>
</evidence>